<feature type="region of interest" description="Disordered" evidence="1">
    <location>
        <begin position="226"/>
        <end position="245"/>
    </location>
</feature>
<accession>A0A5N6PV78</accession>
<organism evidence="2 3">
    <name type="scientific">Mikania micrantha</name>
    <name type="common">bitter vine</name>
    <dbReference type="NCBI Taxonomy" id="192012"/>
    <lineage>
        <taxon>Eukaryota</taxon>
        <taxon>Viridiplantae</taxon>
        <taxon>Streptophyta</taxon>
        <taxon>Embryophyta</taxon>
        <taxon>Tracheophyta</taxon>
        <taxon>Spermatophyta</taxon>
        <taxon>Magnoliopsida</taxon>
        <taxon>eudicotyledons</taxon>
        <taxon>Gunneridae</taxon>
        <taxon>Pentapetalae</taxon>
        <taxon>asterids</taxon>
        <taxon>campanulids</taxon>
        <taxon>Asterales</taxon>
        <taxon>Asteraceae</taxon>
        <taxon>Asteroideae</taxon>
        <taxon>Heliantheae alliance</taxon>
        <taxon>Eupatorieae</taxon>
        <taxon>Mikania</taxon>
    </lineage>
</organism>
<evidence type="ECO:0000313" key="3">
    <source>
        <dbReference type="Proteomes" id="UP000326396"/>
    </source>
</evidence>
<comment type="caution">
    <text evidence="2">The sequence shown here is derived from an EMBL/GenBank/DDBJ whole genome shotgun (WGS) entry which is preliminary data.</text>
</comment>
<dbReference type="Proteomes" id="UP000326396">
    <property type="component" value="Linkage Group LG10"/>
</dbReference>
<keyword evidence="3" id="KW-1185">Reference proteome</keyword>
<feature type="compositionally biased region" description="Polar residues" evidence="1">
    <location>
        <begin position="235"/>
        <end position="245"/>
    </location>
</feature>
<dbReference type="OrthoDB" id="10646548at2759"/>
<dbReference type="AlphaFoldDB" id="A0A5N6PV78"/>
<sequence length="314" mass="33857">MNLPDIPTTCHLPMILTVATAEDAVGVTAVAVVTGDAVTPHILNGDNSTHPAIHLSTVPVTKLTQPNMPSGPKKRRAERKKNETLNKASINPQCDTINEEKAGAEFQTADVKEKVAAPLMDDDEIILTDTNLKKTELTASDDDVKSGLGDQPAAMIITNPAKTEDTVVSAVDLRTIDAKTIESPLLVNEKTELTASDNIAKSGLADSPSMINPVVIEDTVKDSASKLHDHDSCEGNLNISSNNEQDSLKEPLKNMIDDPPAAFVHQETGQEMKLLEELIYMSTKMGSDAEMVVSLAKQLSLTLTRLLEEFNKLK</sequence>
<gene>
    <name evidence="2" type="ORF">E3N88_04717</name>
</gene>
<protein>
    <submittedName>
        <fullName evidence="2">Uncharacterized protein</fullName>
    </submittedName>
</protein>
<name>A0A5N6PV78_9ASTR</name>
<dbReference type="EMBL" id="SZYD01000002">
    <property type="protein sequence ID" value="KAD7117449.1"/>
    <property type="molecule type" value="Genomic_DNA"/>
</dbReference>
<proteinExistence type="predicted"/>
<evidence type="ECO:0000313" key="2">
    <source>
        <dbReference type="EMBL" id="KAD7117449.1"/>
    </source>
</evidence>
<reference evidence="2 3" key="1">
    <citation type="submission" date="2019-05" db="EMBL/GenBank/DDBJ databases">
        <title>Mikania micrantha, genome provides insights into the molecular mechanism of rapid growth.</title>
        <authorList>
            <person name="Liu B."/>
        </authorList>
    </citation>
    <scope>NUCLEOTIDE SEQUENCE [LARGE SCALE GENOMIC DNA]</scope>
    <source>
        <strain evidence="2">NLD-2019</strain>
        <tissue evidence="2">Leaf</tissue>
    </source>
</reference>
<evidence type="ECO:0000256" key="1">
    <source>
        <dbReference type="SAM" id="MobiDB-lite"/>
    </source>
</evidence>
<feature type="region of interest" description="Disordered" evidence="1">
    <location>
        <begin position="62"/>
        <end position="85"/>
    </location>
</feature>